<organism evidence="1 2">
    <name type="scientific">Paenibacillus larvae subsp. pulvifaciens</name>
    <dbReference type="NCBI Taxonomy" id="1477"/>
    <lineage>
        <taxon>Bacteria</taxon>
        <taxon>Bacillati</taxon>
        <taxon>Bacillota</taxon>
        <taxon>Bacilli</taxon>
        <taxon>Bacillales</taxon>
        <taxon>Paenibacillaceae</taxon>
        <taxon>Paenibacillus</taxon>
    </lineage>
</organism>
<sequence length="116" mass="12490">MITKKTLVAVATSLTLGLGFAAGATPTFAHSDDTLNPSVSSVEKQDQIQLTGYIRSFDHGYALIIVAPTQEEALQGDWEDLIDQGKLVVVPVPVLGTYAIGDKVDLVYQSTHFQIE</sequence>
<evidence type="ECO:0000313" key="2">
    <source>
        <dbReference type="Proteomes" id="UP000192727"/>
    </source>
</evidence>
<accession>A0A1V0UP21</accession>
<reference evidence="1 2" key="1">
    <citation type="submission" date="2017-03" db="EMBL/GenBank/DDBJ databases">
        <title>Paenibacillus larvae genome sequencing.</title>
        <authorList>
            <person name="Dingman D.W."/>
        </authorList>
    </citation>
    <scope>NUCLEOTIDE SEQUENCE [LARGE SCALE GENOMIC DNA]</scope>
    <source>
        <strain evidence="1 2">SAG 10367</strain>
    </source>
</reference>
<dbReference type="Proteomes" id="UP000192727">
    <property type="component" value="Chromosome"/>
</dbReference>
<evidence type="ECO:0000313" key="1">
    <source>
        <dbReference type="EMBL" id="ARF66836.1"/>
    </source>
</evidence>
<dbReference type="EMBL" id="CP020557">
    <property type="protein sequence ID" value="ARF66836.1"/>
    <property type="molecule type" value="Genomic_DNA"/>
</dbReference>
<protein>
    <submittedName>
        <fullName evidence="1">Uncharacterized protein</fullName>
    </submittedName>
</protein>
<dbReference type="GeneID" id="64218599"/>
<gene>
    <name evidence="1" type="ORF">B7C51_01925</name>
</gene>
<proteinExistence type="predicted"/>
<name>A0A1V0UP21_9BACL</name>
<dbReference type="RefSeq" id="WP_046655237.1">
    <property type="nucleotide sequence ID" value="NZ_CP019794.1"/>
</dbReference>
<dbReference type="AlphaFoldDB" id="A0A1V0UP21"/>